<dbReference type="Proteomes" id="UP001454036">
    <property type="component" value="Unassembled WGS sequence"/>
</dbReference>
<keyword evidence="3" id="KW-1185">Reference proteome</keyword>
<organism evidence="2 3">
    <name type="scientific">Lithospermum erythrorhizon</name>
    <name type="common">Purple gromwell</name>
    <name type="synonym">Lithospermum officinale var. erythrorhizon</name>
    <dbReference type="NCBI Taxonomy" id="34254"/>
    <lineage>
        <taxon>Eukaryota</taxon>
        <taxon>Viridiplantae</taxon>
        <taxon>Streptophyta</taxon>
        <taxon>Embryophyta</taxon>
        <taxon>Tracheophyta</taxon>
        <taxon>Spermatophyta</taxon>
        <taxon>Magnoliopsida</taxon>
        <taxon>eudicotyledons</taxon>
        <taxon>Gunneridae</taxon>
        <taxon>Pentapetalae</taxon>
        <taxon>asterids</taxon>
        <taxon>lamiids</taxon>
        <taxon>Boraginales</taxon>
        <taxon>Boraginaceae</taxon>
        <taxon>Boraginoideae</taxon>
        <taxon>Lithospermeae</taxon>
        <taxon>Lithospermum</taxon>
    </lineage>
</organism>
<protein>
    <submittedName>
        <fullName evidence="2">Uncharacterized protein</fullName>
    </submittedName>
</protein>
<gene>
    <name evidence="2" type="ORF">LIER_08199</name>
</gene>
<dbReference type="PANTHER" id="PTHR34461">
    <property type="entry name" value="EXPRESSED PROTEIN"/>
    <property type="match status" value="1"/>
</dbReference>
<comment type="caution">
    <text evidence="2">The sequence shown here is derived from an EMBL/GenBank/DDBJ whole genome shotgun (WGS) entry which is preliminary data.</text>
</comment>
<evidence type="ECO:0000313" key="3">
    <source>
        <dbReference type="Proteomes" id="UP001454036"/>
    </source>
</evidence>
<sequence>METRGCRHLHFISAIKKGSVTKVPNVNSCGKPALRFKSLKDVYKSEDAVRMSSNSAVEQIKVKTEALCPPKVDRTLRKEDFGFSECVSHGSSDDMPDDSTMTLHQIREIWRRKKQKLSSGRHSANRVYDNLQSQEDEFDLKEPLIHWKQKLSQKSPNRKRKCSSGRTVRSDRALSVKLEPLLDSEGFGFANRDLMSLVCVKSENPESESFEVPSSIAFVDVVEPNFDTDFSDGVLEEHVYNNQELVLYGDGYQDYFPDSSEDIEVDGCDSFQQVLCIEECQSCVLNEVCYDHLDPILLLEASDEDIVYASDEMTSCQPCVVSSAPDSNDKSDSIFSRSTPEIVTSHKDQICHISGSLNNSHLLNDTSGQSSSSPGVQPHDISVDTELEIINHLAPVTQTESFSLQQSVSSLNFHACSDHDDESDSMNYETAERDKNQACCSTDAARDCWSPGNDFPSNLPPTSEKQPPEMVNIDSSSSKTENSLDDYTLSAPVLKIPGRLTRKIIPPTSQERLCLAMNCEELNDDCDEYKCKEKLFLEKTESSPPIARSNIETAKRAENDAKPEQLNQRKNFISSSHIVQKARSEKRGSPPKHNLEQPCYSRSLPSINTGCTSVKSCSKGAIAFSQRQMHDADSLAGKLLNELKSMKEIIEQKLLLNSCRNLSSRKDADEVVAAIKTATRVEENARRSLSVMSRNCNRFCKIMSLTQDGPSTPEIIIPRERRKIVFADEAGERLCHIKFFENGLTSTEPLPPKMDNQNVNALPKEIINI</sequence>
<proteinExistence type="predicted"/>
<dbReference type="EMBL" id="BAABME010001315">
    <property type="protein sequence ID" value="GAA0148879.1"/>
    <property type="molecule type" value="Genomic_DNA"/>
</dbReference>
<evidence type="ECO:0000313" key="2">
    <source>
        <dbReference type="EMBL" id="GAA0148879.1"/>
    </source>
</evidence>
<name>A0AAV3PBB5_LITER</name>
<dbReference type="AlphaFoldDB" id="A0AAV3PBB5"/>
<reference evidence="2 3" key="1">
    <citation type="submission" date="2024-01" db="EMBL/GenBank/DDBJ databases">
        <title>The complete chloroplast genome sequence of Lithospermum erythrorhizon: insights into the phylogenetic relationship among Boraginaceae species and the maternal lineages of purple gromwells.</title>
        <authorList>
            <person name="Okada T."/>
            <person name="Watanabe K."/>
        </authorList>
    </citation>
    <scope>NUCLEOTIDE SEQUENCE [LARGE SCALE GENOMIC DNA]</scope>
</reference>
<evidence type="ECO:0000256" key="1">
    <source>
        <dbReference type="SAM" id="MobiDB-lite"/>
    </source>
</evidence>
<dbReference type="PANTHER" id="PTHR34461:SF2">
    <property type="entry name" value="EXPRESSED PROTEIN"/>
    <property type="match status" value="1"/>
</dbReference>
<feature type="region of interest" description="Disordered" evidence="1">
    <location>
        <begin position="572"/>
        <end position="599"/>
    </location>
</feature>
<feature type="region of interest" description="Disordered" evidence="1">
    <location>
        <begin position="451"/>
        <end position="484"/>
    </location>
</feature>
<accession>A0AAV3PBB5</accession>